<dbReference type="FunCoup" id="F1A0J5">
    <property type="interactions" value="25"/>
</dbReference>
<dbReference type="InterPro" id="IPR027989">
    <property type="entry name" value="DUF4461"/>
</dbReference>
<feature type="domain" description="DUF4461" evidence="3">
    <location>
        <begin position="406"/>
        <end position="653"/>
    </location>
</feature>
<feature type="region of interest" description="Disordered" evidence="1">
    <location>
        <begin position="325"/>
        <end position="358"/>
    </location>
</feature>
<reference evidence="5" key="1">
    <citation type="journal article" date="2011" name="Genome Biol.">
        <title>Comparative genomics of the social amoebae Dictyostelium discoideum and Dictyostelium purpureum.</title>
        <authorList>
            <consortium name="US DOE Joint Genome Institute (JGI-PGF)"/>
            <person name="Sucgang R."/>
            <person name="Kuo A."/>
            <person name="Tian X."/>
            <person name="Salerno W."/>
            <person name="Parikh A."/>
            <person name="Feasley C.L."/>
            <person name="Dalin E."/>
            <person name="Tu H."/>
            <person name="Huang E."/>
            <person name="Barry K."/>
            <person name="Lindquist E."/>
            <person name="Shapiro H."/>
            <person name="Bruce D."/>
            <person name="Schmutz J."/>
            <person name="Salamov A."/>
            <person name="Fey P."/>
            <person name="Gaudet P."/>
            <person name="Anjard C."/>
            <person name="Babu M.M."/>
            <person name="Basu S."/>
            <person name="Bushmanova Y."/>
            <person name="van der Wel H."/>
            <person name="Katoh-Kurasawa M."/>
            <person name="Dinh C."/>
            <person name="Coutinho P.M."/>
            <person name="Saito T."/>
            <person name="Elias M."/>
            <person name="Schaap P."/>
            <person name="Kay R.R."/>
            <person name="Henrissat B."/>
            <person name="Eichinger L."/>
            <person name="Rivero F."/>
            <person name="Putnam N.H."/>
            <person name="West C.M."/>
            <person name="Loomis W.F."/>
            <person name="Chisholm R.L."/>
            <person name="Shaulsky G."/>
            <person name="Strassmann J.E."/>
            <person name="Queller D.C."/>
            <person name="Kuspa A."/>
            <person name="Grigoriev I.V."/>
        </authorList>
    </citation>
    <scope>NUCLEOTIDE SEQUENCE [LARGE SCALE GENOMIC DNA]</scope>
    <source>
        <strain evidence="5">QSDP1</strain>
    </source>
</reference>
<evidence type="ECO:0000259" key="3">
    <source>
        <dbReference type="Pfam" id="PF14688"/>
    </source>
</evidence>
<dbReference type="GO" id="GO:0005739">
    <property type="term" value="C:mitochondrion"/>
    <property type="evidence" value="ECO:0000318"/>
    <property type="project" value="GO_Central"/>
</dbReference>
<dbReference type="eggNOG" id="ENOG502RECQ">
    <property type="taxonomic scope" value="Eukaryota"/>
</dbReference>
<organism evidence="4 5">
    <name type="scientific">Dictyostelium purpureum</name>
    <name type="common">Slime mold</name>
    <dbReference type="NCBI Taxonomy" id="5786"/>
    <lineage>
        <taxon>Eukaryota</taxon>
        <taxon>Amoebozoa</taxon>
        <taxon>Evosea</taxon>
        <taxon>Eumycetozoa</taxon>
        <taxon>Dictyostelia</taxon>
        <taxon>Dictyosteliales</taxon>
        <taxon>Dictyosteliaceae</taxon>
        <taxon>Dictyostelium</taxon>
    </lineage>
</organism>
<dbReference type="OMA" id="MEHKIRV"/>
<name>F1A0J5_DICPU</name>
<dbReference type="EMBL" id="GL871341">
    <property type="protein sequence ID" value="EGC30284.1"/>
    <property type="molecule type" value="Genomic_DNA"/>
</dbReference>
<protein>
    <recommendedName>
        <fullName evidence="6">DUF4460 domain-containing protein</fullName>
    </recommendedName>
</protein>
<dbReference type="RefSeq" id="XP_003293187.1">
    <property type="nucleotide sequence ID" value="XM_003293139.1"/>
</dbReference>
<dbReference type="VEuPathDB" id="AmoebaDB:DICPUDRAFT_83763"/>
<dbReference type="Proteomes" id="UP000001064">
    <property type="component" value="Unassembled WGS sequence"/>
</dbReference>
<dbReference type="PANTHER" id="PTHR31596">
    <property type="entry name" value="T-CELL ACTIVATION INHIBITOR, MITOCHONDRIAL"/>
    <property type="match status" value="1"/>
</dbReference>
<evidence type="ECO:0000313" key="4">
    <source>
        <dbReference type="EMBL" id="EGC30284.1"/>
    </source>
</evidence>
<dbReference type="InParanoid" id="F1A0J5"/>
<dbReference type="GeneID" id="10510814"/>
<feature type="compositionally biased region" description="Polar residues" evidence="1">
    <location>
        <begin position="348"/>
        <end position="358"/>
    </location>
</feature>
<dbReference type="AlphaFoldDB" id="F1A0J5"/>
<evidence type="ECO:0000313" key="5">
    <source>
        <dbReference type="Proteomes" id="UP000001064"/>
    </source>
</evidence>
<accession>F1A0J5</accession>
<dbReference type="InterPro" id="IPR028031">
    <property type="entry name" value="DUF4460"/>
</dbReference>
<dbReference type="Pfam" id="PF14687">
    <property type="entry name" value="DUF4460"/>
    <property type="match status" value="1"/>
</dbReference>
<sequence>MIKGNRNLLFIYSNKNYTTINKNIKFKPQNSNFSLQTPQQLHNNFSKNLLFNSFLNNNKNNSYNIGSVNNINNTNKTFSKKFYCTQSSSNNNDKSNKLILKKFFLKVHPDIFYQFPKIKNNNDESLRLFLGFLGEVKSEKILKKEYNLKFYYQDENLYANEDEVPSVSVQFDVERSASSDSFENLVYLLRDAQIQIKSLFKQMGIKEEFILHHLITESANGIEEESLLDFIKNISFVAREQQNSFTEQEREIDLMYTYFYMEHKVRVLFQDHDFPLKNRKDHLKKLEKILNKIAPRKESNHNVIQEIFDKSNYSRNENQMYTSYRSNFNNNQHHNQNNNQSNDEDLNDTNNSGGFGSRVSNQQQLFSEFGVFGGKNKANFAGWEHIKSGYITPESNPKSDECNLRDRLEGVSIVFSKSLNSGVDSEGRLILNSNKKPSEWSKTLKTFKPSQIVTNIQKCKQRKSQEKELSKALKIGSLYTDYDYQNSQAYLEFLDKLFTQFKQFLMENNGFNSATNSLDEVNIKVIKEEQSNTIEPWKFNSKLAGIYIPLTSNYKEISDFLQSNHAQIKKEMERHRINMRNLAQLELIVKRQFRLARLKKIDDTIGMNEMVICLKRLIINNTPFLPYLYGMKLIVGYENKINFDGSIIIKWDFDV</sequence>
<gene>
    <name evidence="4" type="ORF">DICPUDRAFT_83763</name>
</gene>
<dbReference type="KEGG" id="dpp:DICPUDRAFT_83763"/>
<feature type="compositionally biased region" description="Low complexity" evidence="1">
    <location>
        <begin position="326"/>
        <end position="341"/>
    </location>
</feature>
<dbReference type="PANTHER" id="PTHR31596:SF9">
    <property type="entry name" value="DUF4460 DOMAIN-CONTAINING PROTEIN"/>
    <property type="match status" value="1"/>
</dbReference>
<evidence type="ECO:0000256" key="1">
    <source>
        <dbReference type="SAM" id="MobiDB-lite"/>
    </source>
</evidence>
<evidence type="ECO:0008006" key="6">
    <source>
        <dbReference type="Google" id="ProtNLM"/>
    </source>
</evidence>
<keyword evidence="5" id="KW-1185">Reference proteome</keyword>
<dbReference type="InterPro" id="IPR027986">
    <property type="entry name" value="TCAIM"/>
</dbReference>
<proteinExistence type="predicted"/>
<evidence type="ECO:0000259" key="2">
    <source>
        <dbReference type="Pfam" id="PF14687"/>
    </source>
</evidence>
<dbReference type="Pfam" id="PF14688">
    <property type="entry name" value="DUF4461"/>
    <property type="match status" value="1"/>
</dbReference>
<feature type="domain" description="DUF4460" evidence="2">
    <location>
        <begin position="88"/>
        <end position="193"/>
    </location>
</feature>
<dbReference type="OrthoDB" id="4238at2759"/>